<feature type="transmembrane region" description="Helical" evidence="1">
    <location>
        <begin position="58"/>
        <end position="78"/>
    </location>
</feature>
<gene>
    <name evidence="3" type="ORF">WH52_09375</name>
</gene>
<dbReference type="PANTHER" id="PTHR14969">
    <property type="entry name" value="SPHINGOSINE-1-PHOSPHATE PHOSPHOHYDROLASE"/>
    <property type="match status" value="1"/>
</dbReference>
<evidence type="ECO:0000256" key="1">
    <source>
        <dbReference type="SAM" id="Phobius"/>
    </source>
</evidence>
<dbReference type="FunCoup" id="A0A1Y2PAZ9">
    <property type="interactions" value="184"/>
</dbReference>
<evidence type="ECO:0000259" key="2">
    <source>
        <dbReference type="SMART" id="SM00014"/>
    </source>
</evidence>
<protein>
    <submittedName>
        <fullName evidence="3">Phosphoesterase</fullName>
    </submittedName>
</protein>
<dbReference type="PANTHER" id="PTHR14969:SF13">
    <property type="entry name" value="AT30094P"/>
    <property type="match status" value="1"/>
</dbReference>
<dbReference type="OrthoDB" id="9789113at2"/>
<evidence type="ECO:0000313" key="4">
    <source>
        <dbReference type="Proteomes" id="UP000194221"/>
    </source>
</evidence>
<dbReference type="SUPFAM" id="SSF48317">
    <property type="entry name" value="Acid phosphatase/Vanadium-dependent haloperoxidase"/>
    <property type="match status" value="1"/>
</dbReference>
<dbReference type="RefSeq" id="WP_086030700.1">
    <property type="nucleotide sequence ID" value="NZ_LAPZ01000007.1"/>
</dbReference>
<feature type="domain" description="Phosphatidic acid phosphatase type 2/haloperoxidase" evidence="2">
    <location>
        <begin position="62"/>
        <end position="176"/>
    </location>
</feature>
<dbReference type="InParanoid" id="A0A1Y2PAZ9"/>
<sequence>MLDSIIQKDKELLIFLNNLGSEQWDSFWLFITNQFNWIPLFVFVLYLVFKNFGLKKGMFLLVIIAVMIAFSDQFTNMIRGIFERLRPNNDDTVNHLLRKRLINPQSFSFTSGHATTSTVFAVFVYQLFKNVFPKYIKLIFLFPIVFAYSRIYLGVHFPIDITVGAINGTIIGYAFFKLYSYLSNKIFT</sequence>
<keyword evidence="4" id="KW-1185">Reference proteome</keyword>
<accession>A0A1Y2PAZ9</accession>
<organism evidence="3 4">
    <name type="scientific">Tenacibaculum holothuriorum</name>
    <dbReference type="NCBI Taxonomy" id="1635173"/>
    <lineage>
        <taxon>Bacteria</taxon>
        <taxon>Pseudomonadati</taxon>
        <taxon>Bacteroidota</taxon>
        <taxon>Flavobacteriia</taxon>
        <taxon>Flavobacteriales</taxon>
        <taxon>Flavobacteriaceae</taxon>
        <taxon>Tenacibaculum</taxon>
    </lineage>
</organism>
<dbReference type="InterPro" id="IPR000326">
    <property type="entry name" value="PAP2/HPO"/>
</dbReference>
<comment type="caution">
    <text evidence="3">The sequence shown here is derived from an EMBL/GenBank/DDBJ whole genome shotgun (WGS) entry which is preliminary data.</text>
</comment>
<dbReference type="SMART" id="SM00014">
    <property type="entry name" value="acidPPc"/>
    <property type="match status" value="1"/>
</dbReference>
<feature type="transmembrane region" description="Helical" evidence="1">
    <location>
        <begin position="27"/>
        <end position="49"/>
    </location>
</feature>
<dbReference type="Gene3D" id="1.20.144.10">
    <property type="entry name" value="Phosphatidic acid phosphatase type 2/haloperoxidase"/>
    <property type="match status" value="1"/>
</dbReference>
<dbReference type="Pfam" id="PF01569">
    <property type="entry name" value="PAP2"/>
    <property type="match status" value="1"/>
</dbReference>
<dbReference type="Proteomes" id="UP000194221">
    <property type="component" value="Unassembled WGS sequence"/>
</dbReference>
<keyword evidence="1" id="KW-0472">Membrane</keyword>
<keyword evidence="1" id="KW-1133">Transmembrane helix</keyword>
<feature type="transmembrane region" description="Helical" evidence="1">
    <location>
        <begin position="135"/>
        <end position="155"/>
    </location>
</feature>
<dbReference type="STRING" id="1635173.WH52_09375"/>
<dbReference type="InterPro" id="IPR036938">
    <property type="entry name" value="PAP2/HPO_sf"/>
</dbReference>
<evidence type="ECO:0000313" key="3">
    <source>
        <dbReference type="EMBL" id="OSY87643.1"/>
    </source>
</evidence>
<keyword evidence="1" id="KW-0812">Transmembrane</keyword>
<feature type="transmembrane region" description="Helical" evidence="1">
    <location>
        <begin position="161"/>
        <end position="182"/>
    </location>
</feature>
<reference evidence="3 4" key="1">
    <citation type="submission" date="2015-03" db="EMBL/GenBank/DDBJ databases">
        <title>Genome sequence of Tenacibaculum sp. S2-2, isolated from intestinal microbiota of sea cucumber, Apostichopus japonicas.</title>
        <authorList>
            <person name="Shao Z."/>
            <person name="Wang L."/>
            <person name="Li X."/>
        </authorList>
    </citation>
    <scope>NUCLEOTIDE SEQUENCE [LARGE SCALE GENOMIC DNA]</scope>
    <source>
        <strain evidence="3 4">S2-2</strain>
    </source>
</reference>
<name>A0A1Y2PAZ9_9FLAO</name>
<dbReference type="AlphaFoldDB" id="A0A1Y2PAZ9"/>
<dbReference type="EMBL" id="LAPZ01000007">
    <property type="protein sequence ID" value="OSY87643.1"/>
    <property type="molecule type" value="Genomic_DNA"/>
</dbReference>
<feature type="transmembrane region" description="Helical" evidence="1">
    <location>
        <begin position="107"/>
        <end position="128"/>
    </location>
</feature>
<proteinExistence type="predicted"/>